<dbReference type="AlphaFoldDB" id="A0A512B8M8"/>
<proteinExistence type="predicted"/>
<dbReference type="EMBL" id="BJYT01000002">
    <property type="protein sequence ID" value="GEO08303.1"/>
    <property type="molecule type" value="Genomic_DNA"/>
</dbReference>
<protein>
    <recommendedName>
        <fullName evidence="3">PD-(D/E)XK nuclease superfamily protein</fullName>
    </recommendedName>
</protein>
<evidence type="ECO:0000313" key="2">
    <source>
        <dbReference type="Proteomes" id="UP000321513"/>
    </source>
</evidence>
<dbReference type="Proteomes" id="UP000321513">
    <property type="component" value="Unassembled WGS sequence"/>
</dbReference>
<sequence>MTTSIFDRIYSYRQRENKDSNENFIIEIFAFCLQEDKSFFTNFLILLGINHEDDYCVKTQPIYNYGRPDIEIVLNQSNTIILIECKIEHLERPNQLNDYRNILVEKVAFKKHLVYLTKYYDCKEIEETRIKFQQIKWADVFDIIGGSEQQITRQLQQYLKEKDMADSKNFHYQDLVNLSSIASTIKKMDEVLDGIKNIFEKNIGKFSKDSSRSTRLAEKRYNNYCSILKDGIQTYSIEAGFYWWQEEVELAVRIYIPKTERNKQATAINNFFKKKLKTWYFEDMGHGYNYWHYKEVAKFIIDEEEQITEMVEFLRRGIDRLKLIGPP</sequence>
<evidence type="ECO:0008006" key="3">
    <source>
        <dbReference type="Google" id="ProtNLM"/>
    </source>
</evidence>
<reference evidence="1 2" key="1">
    <citation type="submission" date="2019-07" db="EMBL/GenBank/DDBJ databases">
        <title>Whole genome shotgun sequence of Segetibacter aerophilus NBRC 106135.</title>
        <authorList>
            <person name="Hosoyama A."/>
            <person name="Uohara A."/>
            <person name="Ohji S."/>
            <person name="Ichikawa N."/>
        </authorList>
    </citation>
    <scope>NUCLEOTIDE SEQUENCE [LARGE SCALE GENOMIC DNA]</scope>
    <source>
        <strain evidence="1 2">NBRC 106135</strain>
    </source>
</reference>
<dbReference type="RefSeq" id="WP_170234070.1">
    <property type="nucleotide sequence ID" value="NZ_BJYT01000002.1"/>
</dbReference>
<organism evidence="1 2">
    <name type="scientific">Segetibacter aerophilus</name>
    <dbReference type="NCBI Taxonomy" id="670293"/>
    <lineage>
        <taxon>Bacteria</taxon>
        <taxon>Pseudomonadati</taxon>
        <taxon>Bacteroidota</taxon>
        <taxon>Chitinophagia</taxon>
        <taxon>Chitinophagales</taxon>
        <taxon>Chitinophagaceae</taxon>
        <taxon>Segetibacter</taxon>
    </lineage>
</organism>
<evidence type="ECO:0000313" key="1">
    <source>
        <dbReference type="EMBL" id="GEO08303.1"/>
    </source>
</evidence>
<name>A0A512B8M8_9BACT</name>
<gene>
    <name evidence="1" type="ORF">SAE01_07990</name>
</gene>
<accession>A0A512B8M8</accession>
<comment type="caution">
    <text evidence="1">The sequence shown here is derived from an EMBL/GenBank/DDBJ whole genome shotgun (WGS) entry which is preliminary data.</text>
</comment>
<keyword evidence="2" id="KW-1185">Reference proteome</keyword>